<protein>
    <recommendedName>
        <fullName evidence="2">DUF6741 domain-containing protein</fullName>
    </recommendedName>
</protein>
<dbReference type="InterPro" id="IPR046629">
    <property type="entry name" value="DUF6741"/>
</dbReference>
<evidence type="ECO:0000256" key="1">
    <source>
        <dbReference type="SAM" id="MobiDB-lite"/>
    </source>
</evidence>
<dbReference type="Pfam" id="PF20526">
    <property type="entry name" value="DUF6741"/>
    <property type="match status" value="1"/>
</dbReference>
<organism evidence="3 4">
    <name type="scientific">Schizophyllum amplum</name>
    <dbReference type="NCBI Taxonomy" id="97359"/>
    <lineage>
        <taxon>Eukaryota</taxon>
        <taxon>Fungi</taxon>
        <taxon>Dikarya</taxon>
        <taxon>Basidiomycota</taxon>
        <taxon>Agaricomycotina</taxon>
        <taxon>Agaricomycetes</taxon>
        <taxon>Agaricomycetidae</taxon>
        <taxon>Agaricales</taxon>
        <taxon>Schizophyllaceae</taxon>
        <taxon>Schizophyllum</taxon>
    </lineage>
</organism>
<evidence type="ECO:0000313" key="4">
    <source>
        <dbReference type="Proteomes" id="UP000320762"/>
    </source>
</evidence>
<evidence type="ECO:0000259" key="2">
    <source>
        <dbReference type="Pfam" id="PF20526"/>
    </source>
</evidence>
<name>A0A550CUL5_9AGAR</name>
<dbReference type="STRING" id="97359.A0A550CUL5"/>
<reference evidence="3 4" key="1">
    <citation type="journal article" date="2019" name="New Phytol.">
        <title>Comparative genomics reveals unique wood-decay strategies and fruiting body development in the Schizophyllaceae.</title>
        <authorList>
            <person name="Almasi E."/>
            <person name="Sahu N."/>
            <person name="Krizsan K."/>
            <person name="Balint B."/>
            <person name="Kovacs G.M."/>
            <person name="Kiss B."/>
            <person name="Cseklye J."/>
            <person name="Drula E."/>
            <person name="Henrissat B."/>
            <person name="Nagy I."/>
            <person name="Chovatia M."/>
            <person name="Adam C."/>
            <person name="LaButti K."/>
            <person name="Lipzen A."/>
            <person name="Riley R."/>
            <person name="Grigoriev I.V."/>
            <person name="Nagy L.G."/>
        </authorList>
    </citation>
    <scope>NUCLEOTIDE SEQUENCE [LARGE SCALE GENOMIC DNA]</scope>
    <source>
        <strain evidence="3 4">NL-1724</strain>
    </source>
</reference>
<feature type="domain" description="DUF6741" evidence="2">
    <location>
        <begin position="239"/>
        <end position="347"/>
    </location>
</feature>
<proteinExistence type="predicted"/>
<feature type="compositionally biased region" description="Basic and acidic residues" evidence="1">
    <location>
        <begin position="175"/>
        <end position="196"/>
    </location>
</feature>
<gene>
    <name evidence="3" type="ORF">BD626DRAFT_481852</name>
</gene>
<keyword evidence="4" id="KW-1185">Reference proteome</keyword>
<comment type="caution">
    <text evidence="3">The sequence shown here is derived from an EMBL/GenBank/DDBJ whole genome shotgun (WGS) entry which is preliminary data.</text>
</comment>
<sequence>MNIASPMNAHARRLSYNGDHSPFAGPNFAVGSPSRPPYEIHGTPYYPEPAQLGGYQFGHHASPGMVSNQSFPTMEQQYDSSPYSHASDLAPARGGFGAASMSPAYSPYPLHSEPPVIPGQARRRLHSFTGNASPYTPPMDSRLHMEEHTGAFPSRQRRGSIGVYTPTTPRHHRGFSTDDFSRTRGIVHDASYDNGRRRGRRKSIYNGPTDQLYQQNRSSSCVQFAYPEAVHMSPGMFNNNIKFRSRGEIESGIRLRDLLHDRVEMSSKYRYKVHASSMRTVRIGWPGHPPSTFTIEFPCRRGQIDLQGLARNLAKACEIYFMTSVNEPIAWDRLKLYCIRDIAGVWLVSLH</sequence>
<feature type="region of interest" description="Disordered" evidence="1">
    <location>
        <begin position="150"/>
        <end position="210"/>
    </location>
</feature>
<dbReference type="EMBL" id="VDMD01000002">
    <property type="protein sequence ID" value="TRM68480.1"/>
    <property type="molecule type" value="Genomic_DNA"/>
</dbReference>
<accession>A0A550CUL5</accession>
<dbReference type="OrthoDB" id="10268011at2759"/>
<evidence type="ECO:0000313" key="3">
    <source>
        <dbReference type="EMBL" id="TRM68480.1"/>
    </source>
</evidence>
<dbReference type="AlphaFoldDB" id="A0A550CUL5"/>
<dbReference type="Proteomes" id="UP000320762">
    <property type="component" value="Unassembled WGS sequence"/>
</dbReference>